<organism evidence="4 5">
    <name type="scientific">Aequorivita viscosa</name>
    <dbReference type="NCBI Taxonomy" id="797419"/>
    <lineage>
        <taxon>Bacteria</taxon>
        <taxon>Pseudomonadati</taxon>
        <taxon>Bacteroidota</taxon>
        <taxon>Flavobacteriia</taxon>
        <taxon>Flavobacteriales</taxon>
        <taxon>Flavobacteriaceae</taxon>
        <taxon>Aequorivita</taxon>
    </lineage>
</organism>
<dbReference type="GO" id="GO:0008146">
    <property type="term" value="F:sulfotransferase activity"/>
    <property type="evidence" value="ECO:0007669"/>
    <property type="project" value="InterPro"/>
</dbReference>
<dbReference type="STRING" id="797419.SAMN05216556_109113"/>
<dbReference type="OrthoDB" id="981508at2"/>
<accession>A0A1M6FMK2</accession>
<protein>
    <submittedName>
        <fullName evidence="4">Sulfotransferase domain-containing protein</fullName>
    </submittedName>
</protein>
<name>A0A1M6FMK2_9FLAO</name>
<evidence type="ECO:0000256" key="1">
    <source>
        <dbReference type="ARBA" id="ARBA00022679"/>
    </source>
</evidence>
<keyword evidence="1 4" id="KW-0808">Transferase</keyword>
<evidence type="ECO:0000259" key="3">
    <source>
        <dbReference type="Pfam" id="PF00685"/>
    </source>
</evidence>
<keyword evidence="2" id="KW-0325">Glycoprotein</keyword>
<dbReference type="RefSeq" id="WP_073216876.1">
    <property type="nucleotide sequence ID" value="NZ_FNNS01000009.1"/>
</dbReference>
<dbReference type="Gene3D" id="3.40.50.300">
    <property type="entry name" value="P-loop containing nucleotide triphosphate hydrolases"/>
    <property type="match status" value="1"/>
</dbReference>
<dbReference type="Proteomes" id="UP000184172">
    <property type="component" value="Unassembled WGS sequence"/>
</dbReference>
<dbReference type="EMBL" id="FQYV01000008">
    <property type="protein sequence ID" value="SHI98917.1"/>
    <property type="molecule type" value="Genomic_DNA"/>
</dbReference>
<evidence type="ECO:0000313" key="5">
    <source>
        <dbReference type="Proteomes" id="UP000184172"/>
    </source>
</evidence>
<reference evidence="5" key="1">
    <citation type="submission" date="2016-11" db="EMBL/GenBank/DDBJ databases">
        <authorList>
            <person name="Varghese N."/>
            <person name="Submissions S."/>
        </authorList>
    </citation>
    <scope>NUCLEOTIDE SEQUENCE [LARGE SCALE GENOMIC DNA]</scope>
    <source>
        <strain evidence="5">DSM 26349</strain>
    </source>
</reference>
<dbReference type="InterPro" id="IPR000863">
    <property type="entry name" value="Sulfotransferase_dom"/>
</dbReference>
<dbReference type="Pfam" id="PF00685">
    <property type="entry name" value="Sulfotransfer_1"/>
    <property type="match status" value="1"/>
</dbReference>
<keyword evidence="5" id="KW-1185">Reference proteome</keyword>
<dbReference type="PANTHER" id="PTHR10605:SF56">
    <property type="entry name" value="BIFUNCTIONAL HEPARAN SULFATE N-DEACETYLASE_N-SULFOTRANSFERASE"/>
    <property type="match status" value="1"/>
</dbReference>
<dbReference type="InterPro" id="IPR037359">
    <property type="entry name" value="NST/OST"/>
</dbReference>
<proteinExistence type="predicted"/>
<feature type="domain" description="Sulfotransferase" evidence="3">
    <location>
        <begin position="5"/>
        <end position="204"/>
    </location>
</feature>
<dbReference type="AlphaFoldDB" id="A0A1M6FMK2"/>
<evidence type="ECO:0000256" key="2">
    <source>
        <dbReference type="ARBA" id="ARBA00023180"/>
    </source>
</evidence>
<dbReference type="SUPFAM" id="SSF52540">
    <property type="entry name" value="P-loop containing nucleoside triphosphate hydrolases"/>
    <property type="match status" value="1"/>
</dbReference>
<gene>
    <name evidence="4" type="ORF">SAMN04487908_1083</name>
</gene>
<dbReference type="PANTHER" id="PTHR10605">
    <property type="entry name" value="HEPARAN SULFATE SULFOTRANSFERASE"/>
    <property type="match status" value="1"/>
</dbReference>
<evidence type="ECO:0000313" key="4">
    <source>
        <dbReference type="EMBL" id="SHI98917.1"/>
    </source>
</evidence>
<dbReference type="InterPro" id="IPR027417">
    <property type="entry name" value="P-loop_NTPase"/>
</dbReference>
<sequence length="305" mass="36007">MKLPNFTIAGFAKCGTTSLYHYLEEHPEVFLPKRKELHYFTYDKVLRHKDKGPKDAEMHKFHTRTFNEYKAQYTTVKTEKAIGDISPTYALYDDGLVYLKNTLGADTKMIVVVRDPIKRAYSNYLHLIRENRETESFYDALQLESERQEKGYSNFWYYKFISSYYQHIKRLKGQFEDVLVVTFEEFMQNPEKGIKEIYSFLEVDDTFIPENIGTRFNPGGLYKKNILTSFIFERSKLNSFVKSIIPLNSRVKKIAHSVTNKFKTETPPVDKKSEEFLVDYFKSDVLKLKSEFGVKTEHWNKGFQL</sequence>